<keyword evidence="2" id="KW-1185">Reference proteome</keyword>
<organism evidence="1 2">
    <name type="scientific">Sphingorhabdus lacus</name>
    <dbReference type="NCBI Taxonomy" id="392610"/>
    <lineage>
        <taxon>Bacteria</taxon>
        <taxon>Pseudomonadati</taxon>
        <taxon>Pseudomonadota</taxon>
        <taxon>Alphaproteobacteria</taxon>
        <taxon>Sphingomonadales</taxon>
        <taxon>Sphingomonadaceae</taxon>
        <taxon>Sphingorhabdus</taxon>
    </lineage>
</organism>
<name>A0A6I6L952_9SPHN</name>
<dbReference type="EMBL" id="CP035733">
    <property type="protein sequence ID" value="QGY80871.1"/>
    <property type="molecule type" value="Genomic_DNA"/>
</dbReference>
<gene>
    <name evidence="1" type="ORF">EUU25_09705</name>
</gene>
<sequence length="65" mass="6716">MIIMDVPPAIEFVTTQAAGDVIATLDGQNGSTIVVIDNGDGTVTVLIKNADGSLRMSTPQNIDEA</sequence>
<evidence type="ECO:0000313" key="2">
    <source>
        <dbReference type="Proteomes" id="UP000428803"/>
    </source>
</evidence>
<dbReference type="RefSeq" id="WP_158900524.1">
    <property type="nucleotide sequence ID" value="NZ_CP035733.1"/>
</dbReference>
<accession>A0A6I6L952</accession>
<protein>
    <submittedName>
        <fullName evidence="1">Uncharacterized protein</fullName>
    </submittedName>
</protein>
<proteinExistence type="predicted"/>
<dbReference type="KEGG" id="slaa:EUU25_09705"/>
<dbReference type="AlphaFoldDB" id="A0A6I6L952"/>
<dbReference type="Proteomes" id="UP000428803">
    <property type="component" value="Chromosome"/>
</dbReference>
<reference evidence="2" key="1">
    <citation type="submission" date="2019-01" db="EMBL/GenBank/DDBJ databases">
        <title>Sphingorhabdus lacus sp.nov., isolated from an oligotrophic freshwater lake.</title>
        <authorList>
            <person name="Park M."/>
        </authorList>
    </citation>
    <scope>NUCLEOTIDE SEQUENCE [LARGE SCALE GENOMIC DNA]</scope>
    <source>
        <strain evidence="2">IMCC1753</strain>
    </source>
</reference>
<evidence type="ECO:0000313" key="1">
    <source>
        <dbReference type="EMBL" id="QGY80871.1"/>
    </source>
</evidence>